<proteinExistence type="predicted"/>
<evidence type="ECO:0000313" key="2">
    <source>
        <dbReference type="EMBL" id="KAJ7077629.1"/>
    </source>
</evidence>
<dbReference type="Proteomes" id="UP001222325">
    <property type="component" value="Unassembled WGS sequence"/>
</dbReference>
<dbReference type="EMBL" id="JARJCN010000071">
    <property type="protein sequence ID" value="KAJ7077629.1"/>
    <property type="molecule type" value="Genomic_DNA"/>
</dbReference>
<dbReference type="AlphaFoldDB" id="A0AAD6TS25"/>
<feature type="region of interest" description="Disordered" evidence="1">
    <location>
        <begin position="81"/>
        <end position="116"/>
    </location>
</feature>
<sequence length="317" mass="34769">MGGVRRGPLTSASVEEVEDEGDQPPQQNATYVSAFSGNPLPGSPTQSRSAFKAANVAGAGPTSIGAASVPTRSAFTAADAEVPGVPSSVEPFSTTEESELSSLSTLDAGPSPNYENESITAALRGAASEEPEYECFFSRRGNVIDLYCEPLYASVERFHAPYDHTSESDDDPLLYYGAVDGELPDVISAATDCLRDAVIRYHQPHRNFLWERLSTFIAKIASYNVSAIEWEPLKDPATQEEYYGLPLPMLDEIAHASVVIQQVLDALHSFLRRKQSTAFSVDPHFAFLYMLEACRSRSELRFYFSTLQLRLVRADNH</sequence>
<accession>A0AAD6TS25</accession>
<reference evidence="2" key="1">
    <citation type="submission" date="2023-03" db="EMBL/GenBank/DDBJ databases">
        <title>Massive genome expansion in bonnet fungi (Mycena s.s.) driven by repeated elements and novel gene families across ecological guilds.</title>
        <authorList>
            <consortium name="Lawrence Berkeley National Laboratory"/>
            <person name="Harder C.B."/>
            <person name="Miyauchi S."/>
            <person name="Viragh M."/>
            <person name="Kuo A."/>
            <person name="Thoen E."/>
            <person name="Andreopoulos B."/>
            <person name="Lu D."/>
            <person name="Skrede I."/>
            <person name="Drula E."/>
            <person name="Henrissat B."/>
            <person name="Morin E."/>
            <person name="Kohler A."/>
            <person name="Barry K."/>
            <person name="LaButti K."/>
            <person name="Morin E."/>
            <person name="Salamov A."/>
            <person name="Lipzen A."/>
            <person name="Mereny Z."/>
            <person name="Hegedus B."/>
            <person name="Baldrian P."/>
            <person name="Stursova M."/>
            <person name="Weitz H."/>
            <person name="Taylor A."/>
            <person name="Grigoriev I.V."/>
            <person name="Nagy L.G."/>
            <person name="Martin F."/>
            <person name="Kauserud H."/>
        </authorList>
    </citation>
    <scope>NUCLEOTIDE SEQUENCE</scope>
    <source>
        <strain evidence="2">CBHHK173m</strain>
    </source>
</reference>
<feature type="compositionally biased region" description="Polar residues" evidence="1">
    <location>
        <begin position="24"/>
        <end position="36"/>
    </location>
</feature>
<feature type="region of interest" description="Disordered" evidence="1">
    <location>
        <begin position="1"/>
        <end position="67"/>
    </location>
</feature>
<keyword evidence="3" id="KW-1185">Reference proteome</keyword>
<organism evidence="2 3">
    <name type="scientific">Mycena belliarum</name>
    <dbReference type="NCBI Taxonomy" id="1033014"/>
    <lineage>
        <taxon>Eukaryota</taxon>
        <taxon>Fungi</taxon>
        <taxon>Dikarya</taxon>
        <taxon>Basidiomycota</taxon>
        <taxon>Agaricomycotina</taxon>
        <taxon>Agaricomycetes</taxon>
        <taxon>Agaricomycetidae</taxon>
        <taxon>Agaricales</taxon>
        <taxon>Marasmiineae</taxon>
        <taxon>Mycenaceae</taxon>
        <taxon>Mycena</taxon>
    </lineage>
</organism>
<evidence type="ECO:0000313" key="3">
    <source>
        <dbReference type="Proteomes" id="UP001222325"/>
    </source>
</evidence>
<feature type="non-terminal residue" evidence="2">
    <location>
        <position position="317"/>
    </location>
</feature>
<evidence type="ECO:0000256" key="1">
    <source>
        <dbReference type="SAM" id="MobiDB-lite"/>
    </source>
</evidence>
<protein>
    <submittedName>
        <fullName evidence="2">Uncharacterized protein</fullName>
    </submittedName>
</protein>
<gene>
    <name evidence="2" type="ORF">B0H15DRAFT_805094</name>
</gene>
<comment type="caution">
    <text evidence="2">The sequence shown here is derived from an EMBL/GenBank/DDBJ whole genome shotgun (WGS) entry which is preliminary data.</text>
</comment>
<name>A0AAD6TS25_9AGAR</name>